<accession>A0A0F9VFP4</accession>
<reference evidence="1" key="1">
    <citation type="journal article" date="2015" name="Nature">
        <title>Complex archaea that bridge the gap between prokaryotes and eukaryotes.</title>
        <authorList>
            <person name="Spang A."/>
            <person name="Saw J.H."/>
            <person name="Jorgensen S.L."/>
            <person name="Zaremba-Niedzwiedzka K."/>
            <person name="Martijn J."/>
            <person name="Lind A.E."/>
            <person name="van Eijk R."/>
            <person name="Schleper C."/>
            <person name="Guy L."/>
            <person name="Ettema T.J."/>
        </authorList>
    </citation>
    <scope>NUCLEOTIDE SEQUENCE</scope>
</reference>
<dbReference type="EMBL" id="LAZR01000548">
    <property type="protein sequence ID" value="KKN64633.1"/>
    <property type="molecule type" value="Genomic_DNA"/>
</dbReference>
<proteinExistence type="predicted"/>
<name>A0A0F9VFP4_9ZZZZ</name>
<dbReference type="AlphaFoldDB" id="A0A0F9VFP4"/>
<sequence length="315" mass="35308">MSNQSDIRKITELAGAAIVLGFAEDIVTLNEVLAFDMRFNLRHPKLAAIYMLEIPINGCNFEVVKRDGQRYHVGGDIAGKILGEEKAYMGTLENVATQAKEQSGLIKQFCRKCDLFNQLYPQEALEQAQKDRAKAMEEQYLQQAGGVLSRLAKADKKLPEMPVNPAKPSPVSAAVADRLRSKLRTNCEIQYTVAQTHLGKWLDFLRSKRGQVLSKTENFRDSDPTGTLKFEAVGGKLVLSREGEKLGEWDDYAEAYKFMRLGANTLPNIMLPLTDESYERTISSIPVEEDMLRQAIGTQVTEKICTASLWERLNS</sequence>
<protein>
    <submittedName>
        <fullName evidence="1">Uncharacterized protein</fullName>
    </submittedName>
</protein>
<evidence type="ECO:0000313" key="1">
    <source>
        <dbReference type="EMBL" id="KKN64633.1"/>
    </source>
</evidence>
<comment type="caution">
    <text evidence="1">The sequence shown here is derived from an EMBL/GenBank/DDBJ whole genome shotgun (WGS) entry which is preliminary data.</text>
</comment>
<organism evidence="1">
    <name type="scientific">marine sediment metagenome</name>
    <dbReference type="NCBI Taxonomy" id="412755"/>
    <lineage>
        <taxon>unclassified sequences</taxon>
        <taxon>metagenomes</taxon>
        <taxon>ecological metagenomes</taxon>
    </lineage>
</organism>
<gene>
    <name evidence="1" type="ORF">LCGC14_0489630</name>
</gene>